<comment type="similarity">
    <text evidence="2">Belongs to the REXO1/REXO3 family.</text>
</comment>
<dbReference type="PANTHER" id="PTHR12801:SF157">
    <property type="entry name" value="SMALL RNA DEGRADING NUCLEASE 5"/>
    <property type="match status" value="1"/>
</dbReference>
<dbReference type="Proteomes" id="UP001055712">
    <property type="component" value="Unassembled WGS sequence"/>
</dbReference>
<dbReference type="Gene3D" id="3.30.420.10">
    <property type="entry name" value="Ribonuclease H-like superfamily/Ribonuclease H"/>
    <property type="match status" value="1"/>
</dbReference>
<comment type="subcellular location">
    <subcellularLocation>
        <location evidence="1">Nucleus</location>
    </subcellularLocation>
</comment>
<keyword evidence="5" id="KW-0269">Exonuclease</keyword>
<evidence type="ECO:0000256" key="4">
    <source>
        <dbReference type="ARBA" id="ARBA00022801"/>
    </source>
</evidence>
<keyword evidence="10" id="KW-1185">Reference proteome</keyword>
<comment type="caution">
    <text evidence="9">The sequence shown here is derived from an EMBL/GenBank/DDBJ whole genome shotgun (WGS) entry which is preliminary data.</text>
</comment>
<dbReference type="InterPro" id="IPR001357">
    <property type="entry name" value="BRCT_dom"/>
</dbReference>
<dbReference type="InterPro" id="IPR034922">
    <property type="entry name" value="REX1-like_exo"/>
</dbReference>
<reference evidence="9" key="1">
    <citation type="journal article" date="2019" name="Plant J.">
        <title>Chlorella vulgaris genome assembly and annotation reveals the molecular basis for metabolic acclimation to high light conditions.</title>
        <authorList>
            <person name="Cecchin M."/>
            <person name="Marcolungo L."/>
            <person name="Rossato M."/>
            <person name="Girolomoni L."/>
            <person name="Cosentino E."/>
            <person name="Cuine S."/>
            <person name="Li-Beisson Y."/>
            <person name="Delledonne M."/>
            <person name="Ballottari M."/>
        </authorList>
    </citation>
    <scope>NUCLEOTIDE SEQUENCE</scope>
    <source>
        <strain evidence="9">211/11P</strain>
    </source>
</reference>
<dbReference type="SUPFAM" id="SSF53098">
    <property type="entry name" value="Ribonuclease H-like"/>
    <property type="match status" value="1"/>
</dbReference>
<keyword evidence="6" id="KW-0539">Nucleus</keyword>
<dbReference type="InterPro" id="IPR036397">
    <property type="entry name" value="RNaseH_sf"/>
</dbReference>
<evidence type="ECO:0000256" key="2">
    <source>
        <dbReference type="ARBA" id="ARBA00006357"/>
    </source>
</evidence>
<dbReference type="FunFam" id="3.30.420.10:FF:000031">
    <property type="entry name" value="RNA exonuclease 1"/>
    <property type="match status" value="1"/>
</dbReference>
<evidence type="ECO:0000256" key="3">
    <source>
        <dbReference type="ARBA" id="ARBA00022722"/>
    </source>
</evidence>
<dbReference type="SUPFAM" id="SSF52113">
    <property type="entry name" value="BRCT domain"/>
    <property type="match status" value="1"/>
</dbReference>
<dbReference type="InterPro" id="IPR036420">
    <property type="entry name" value="BRCT_dom_sf"/>
</dbReference>
<feature type="domain" description="BRCT" evidence="8">
    <location>
        <begin position="28"/>
        <end position="94"/>
    </location>
</feature>
<name>A0A9D4TLR7_CHLVU</name>
<dbReference type="GO" id="GO:0010629">
    <property type="term" value="P:negative regulation of gene expression"/>
    <property type="evidence" value="ECO:0007669"/>
    <property type="project" value="UniProtKB-ARBA"/>
</dbReference>
<dbReference type="InterPro" id="IPR047021">
    <property type="entry name" value="REXO1/3/4-like"/>
</dbReference>
<dbReference type="PROSITE" id="PS50172">
    <property type="entry name" value="BRCT"/>
    <property type="match status" value="1"/>
</dbReference>
<dbReference type="GO" id="GO:0005634">
    <property type="term" value="C:nucleus"/>
    <property type="evidence" value="ECO:0007669"/>
    <property type="project" value="UniProtKB-SubCell"/>
</dbReference>
<dbReference type="GO" id="GO:0003676">
    <property type="term" value="F:nucleic acid binding"/>
    <property type="evidence" value="ECO:0007669"/>
    <property type="project" value="InterPro"/>
</dbReference>
<reference evidence="9" key="2">
    <citation type="submission" date="2020-11" db="EMBL/GenBank/DDBJ databases">
        <authorList>
            <person name="Cecchin M."/>
            <person name="Marcolungo L."/>
            <person name="Rossato M."/>
            <person name="Girolomoni L."/>
            <person name="Cosentino E."/>
            <person name="Cuine S."/>
            <person name="Li-Beisson Y."/>
            <person name="Delledonne M."/>
            <person name="Ballottari M."/>
        </authorList>
    </citation>
    <scope>NUCLEOTIDE SEQUENCE</scope>
    <source>
        <strain evidence="9">211/11P</strain>
        <tissue evidence="9">Whole cell</tissue>
    </source>
</reference>
<keyword evidence="4" id="KW-0378">Hydrolase</keyword>
<protein>
    <recommendedName>
        <fullName evidence="8">BRCT domain-containing protein</fullName>
    </recommendedName>
</protein>
<dbReference type="GO" id="GO:0004527">
    <property type="term" value="F:exonuclease activity"/>
    <property type="evidence" value="ECO:0007669"/>
    <property type="project" value="UniProtKB-KW"/>
</dbReference>
<dbReference type="Gene3D" id="3.40.50.10190">
    <property type="entry name" value="BRCT domain"/>
    <property type="match status" value="1"/>
</dbReference>
<gene>
    <name evidence="9" type="ORF">D9Q98_007546</name>
</gene>
<dbReference type="EMBL" id="SIDB01000009">
    <property type="protein sequence ID" value="KAI3428722.1"/>
    <property type="molecule type" value="Genomic_DNA"/>
</dbReference>
<evidence type="ECO:0000256" key="7">
    <source>
        <dbReference type="SAM" id="MobiDB-lite"/>
    </source>
</evidence>
<proteinExistence type="inferred from homology"/>
<dbReference type="PANTHER" id="PTHR12801">
    <property type="entry name" value="RNA EXONUCLEASE REXO1 / RECO3 FAMILY MEMBER-RELATED"/>
    <property type="match status" value="1"/>
</dbReference>
<dbReference type="OrthoDB" id="206335at2759"/>
<evidence type="ECO:0000256" key="5">
    <source>
        <dbReference type="ARBA" id="ARBA00022839"/>
    </source>
</evidence>
<feature type="compositionally biased region" description="Polar residues" evidence="7">
    <location>
        <begin position="580"/>
        <end position="592"/>
    </location>
</feature>
<dbReference type="CDD" id="cd06145">
    <property type="entry name" value="REX1_like"/>
    <property type="match status" value="1"/>
</dbReference>
<dbReference type="InterPro" id="IPR013520">
    <property type="entry name" value="Ribonucl_H"/>
</dbReference>
<evidence type="ECO:0000256" key="6">
    <source>
        <dbReference type="ARBA" id="ARBA00023242"/>
    </source>
</evidence>
<evidence type="ECO:0000256" key="1">
    <source>
        <dbReference type="ARBA" id="ARBA00004123"/>
    </source>
</evidence>
<sequence length="723" mass="75432">MLAGCKIKPQPQGIPHAAAKISVWKRNVQTVGGTLLDAHGSGCGATHILVGDMQPLPAANSGSNGANMPFIVHYTWLEGCLAKKRRLSEVDYHPVAMAEAAAALHSSGSKASAHHTSGPSRLAIAAAAAAAASAAANPRRLLRQLSLNTASVTAANLQQLLLHLLIDRPRPQWLSVHGRPSTIVVVELPGLDRQLLQERPALLPLLTARCKQQVTLRSSAANEVPSQTTATLFSVPQPVLKNKYKRQRTAPPAAAAVTSPSSSNGVQERVATAAERAFPPDFYTVTAHQMRALGWPQGCAEAAEAAQEASTADSAPPTAAAQVFSPGWVSTAQRDSLLGSQAAAGSAAAAMVAVDCEMVITADGFVLARVSVVDGGGARLLDQLVLPDGPVLDYNTRWSGITAEMLAGVTVRVADAQRLVLRHVGPSTLLVGHTLENDLKALKMVHGRCIDSAVLFPNPRGLPNRPSLRKLAADLLGRTIQEAAHDSFVDAEVALQAVQLKLRNGPNFKTAKLNCTHLPAKLASYDVRQALVGPRELLMLHAALEAQVVAASSDSQAIAAALQVLGVQPDAAAGAAGARGNSSDTQAATGVQQRRPPPELLWVHLGDLWGCLQERAGHIARQDGALEDLPAQVAAAQADQQPRSILRQADGLVAQLAATMPPGGLLLVVSGQGDTALCRALQGDGCRQKEVAQARQTAAKACQPVQALALRAQQGVCMVALSG</sequence>
<organism evidence="9 10">
    <name type="scientific">Chlorella vulgaris</name>
    <name type="common">Green alga</name>
    <dbReference type="NCBI Taxonomy" id="3077"/>
    <lineage>
        <taxon>Eukaryota</taxon>
        <taxon>Viridiplantae</taxon>
        <taxon>Chlorophyta</taxon>
        <taxon>core chlorophytes</taxon>
        <taxon>Trebouxiophyceae</taxon>
        <taxon>Chlorellales</taxon>
        <taxon>Chlorellaceae</taxon>
        <taxon>Chlorella clade</taxon>
        <taxon>Chlorella</taxon>
    </lineage>
</organism>
<evidence type="ECO:0000313" key="9">
    <source>
        <dbReference type="EMBL" id="KAI3428722.1"/>
    </source>
</evidence>
<feature type="region of interest" description="Disordered" evidence="7">
    <location>
        <begin position="574"/>
        <end position="595"/>
    </location>
</feature>
<dbReference type="AlphaFoldDB" id="A0A9D4TLR7"/>
<evidence type="ECO:0000259" key="8">
    <source>
        <dbReference type="PROSITE" id="PS50172"/>
    </source>
</evidence>
<evidence type="ECO:0000313" key="10">
    <source>
        <dbReference type="Proteomes" id="UP001055712"/>
    </source>
</evidence>
<accession>A0A9D4TLR7</accession>
<keyword evidence="3" id="KW-0540">Nuclease</keyword>
<dbReference type="SMART" id="SM00479">
    <property type="entry name" value="EXOIII"/>
    <property type="match status" value="1"/>
</dbReference>
<dbReference type="InterPro" id="IPR012337">
    <property type="entry name" value="RNaseH-like_sf"/>
</dbReference>